<organism evidence="1 2">
    <name type="scientific">Lithospermum erythrorhizon</name>
    <name type="common">Purple gromwell</name>
    <name type="synonym">Lithospermum officinale var. erythrorhizon</name>
    <dbReference type="NCBI Taxonomy" id="34254"/>
    <lineage>
        <taxon>Eukaryota</taxon>
        <taxon>Viridiplantae</taxon>
        <taxon>Streptophyta</taxon>
        <taxon>Embryophyta</taxon>
        <taxon>Tracheophyta</taxon>
        <taxon>Spermatophyta</taxon>
        <taxon>Magnoliopsida</taxon>
        <taxon>eudicotyledons</taxon>
        <taxon>Gunneridae</taxon>
        <taxon>Pentapetalae</taxon>
        <taxon>asterids</taxon>
        <taxon>lamiids</taxon>
        <taxon>Boraginales</taxon>
        <taxon>Boraginaceae</taxon>
        <taxon>Boraginoideae</taxon>
        <taxon>Lithospermeae</taxon>
        <taxon>Lithospermum</taxon>
    </lineage>
</organism>
<name>A0AAV3PCV3_LITER</name>
<protein>
    <submittedName>
        <fullName evidence="1">Uncharacterized protein</fullName>
    </submittedName>
</protein>
<sequence>MLDGENHKNIHIYKLKGQFVWAVKEKSTDSWVWRKLLRLRDELQHCIKVEVGSGNGLYDNWHSWGPLHNVLTKQEITSMRIQDTDTVDDVVHKNFCVVGRRGIPRILELQSNLPVLISRKEDKIVWMNDGMFSCAKAWNVIRQ</sequence>
<evidence type="ECO:0000313" key="2">
    <source>
        <dbReference type="Proteomes" id="UP001454036"/>
    </source>
</evidence>
<dbReference type="Proteomes" id="UP001454036">
    <property type="component" value="Unassembled WGS sequence"/>
</dbReference>
<dbReference type="AlphaFoldDB" id="A0AAV3PCV3"/>
<proteinExistence type="predicted"/>
<comment type="caution">
    <text evidence="1">The sequence shown here is derived from an EMBL/GenBank/DDBJ whole genome shotgun (WGS) entry which is preliminary data.</text>
</comment>
<accession>A0AAV3PCV3</accession>
<keyword evidence="2" id="KW-1185">Reference proteome</keyword>
<reference evidence="1 2" key="1">
    <citation type="submission" date="2024-01" db="EMBL/GenBank/DDBJ databases">
        <title>The complete chloroplast genome sequence of Lithospermum erythrorhizon: insights into the phylogenetic relationship among Boraginaceae species and the maternal lineages of purple gromwells.</title>
        <authorList>
            <person name="Okada T."/>
            <person name="Watanabe K."/>
        </authorList>
    </citation>
    <scope>NUCLEOTIDE SEQUENCE [LARGE SCALE GENOMIC DNA]</scope>
</reference>
<gene>
    <name evidence="1" type="ORF">LIER_08631</name>
</gene>
<dbReference type="EMBL" id="BAABME010001409">
    <property type="protein sequence ID" value="GAA0149470.1"/>
    <property type="molecule type" value="Genomic_DNA"/>
</dbReference>
<evidence type="ECO:0000313" key="1">
    <source>
        <dbReference type="EMBL" id="GAA0149470.1"/>
    </source>
</evidence>